<accession>A0A162YHV2</accession>
<gene>
    <name evidence="5" type="ORF">AWE51_11325</name>
</gene>
<dbReference type="Gene3D" id="3.40.710.10">
    <property type="entry name" value="DD-peptidase/beta-lactamase superfamily"/>
    <property type="match status" value="1"/>
</dbReference>
<keyword evidence="5" id="KW-0378">Hydrolase</keyword>
<dbReference type="SUPFAM" id="SSF48452">
    <property type="entry name" value="TPR-like"/>
    <property type="match status" value="1"/>
</dbReference>
<reference evidence="5 6" key="1">
    <citation type="submission" date="2016-01" db="EMBL/GenBank/DDBJ databases">
        <title>The draft genome sequence of Aquimarina sp. RZW4-3-2.</title>
        <authorList>
            <person name="Wang Y."/>
        </authorList>
    </citation>
    <scope>NUCLEOTIDE SEQUENCE [LARGE SCALE GENOMIC DNA]</scope>
    <source>
        <strain evidence="5 6">RZW4-3-2</strain>
    </source>
</reference>
<comment type="caution">
    <text evidence="5">The sequence shown here is derived from an EMBL/GenBank/DDBJ whole genome shotgun (WGS) entry which is preliminary data.</text>
</comment>
<dbReference type="PANTHER" id="PTHR46825:SF11">
    <property type="entry name" value="PENICILLIN-BINDING PROTEIN 4"/>
    <property type="match status" value="1"/>
</dbReference>
<dbReference type="Proteomes" id="UP000076715">
    <property type="component" value="Unassembled WGS sequence"/>
</dbReference>
<protein>
    <submittedName>
        <fullName evidence="5">Serine hydrolase</fullName>
    </submittedName>
</protein>
<dbReference type="GO" id="GO:0016020">
    <property type="term" value="C:membrane"/>
    <property type="evidence" value="ECO:0007669"/>
    <property type="project" value="UniProtKB-SubCell"/>
</dbReference>
<evidence type="ECO:0000313" key="6">
    <source>
        <dbReference type="Proteomes" id="UP000076715"/>
    </source>
</evidence>
<dbReference type="PROSITE" id="PS50293">
    <property type="entry name" value="TPR_REGION"/>
    <property type="match status" value="1"/>
</dbReference>
<keyword evidence="3" id="KW-0802">TPR repeat</keyword>
<keyword evidence="2" id="KW-0472">Membrane</keyword>
<dbReference type="AlphaFoldDB" id="A0A162YHV2"/>
<feature type="domain" description="Beta-lactamase-related" evidence="4">
    <location>
        <begin position="50"/>
        <end position="348"/>
    </location>
</feature>
<dbReference type="InterPro" id="IPR050491">
    <property type="entry name" value="AmpC-like"/>
</dbReference>
<evidence type="ECO:0000256" key="1">
    <source>
        <dbReference type="ARBA" id="ARBA00004370"/>
    </source>
</evidence>
<dbReference type="InterPro" id="IPR011990">
    <property type="entry name" value="TPR-like_helical_dom_sf"/>
</dbReference>
<evidence type="ECO:0000256" key="2">
    <source>
        <dbReference type="ARBA" id="ARBA00023136"/>
    </source>
</evidence>
<comment type="subcellular location">
    <subcellularLocation>
        <location evidence="1">Membrane</location>
    </subcellularLocation>
</comment>
<name>A0A162YHV2_9FLAO</name>
<feature type="repeat" description="TPR" evidence="3">
    <location>
        <begin position="440"/>
        <end position="473"/>
    </location>
</feature>
<evidence type="ECO:0000259" key="4">
    <source>
        <dbReference type="Pfam" id="PF00144"/>
    </source>
</evidence>
<dbReference type="GO" id="GO:0016787">
    <property type="term" value="F:hydrolase activity"/>
    <property type="evidence" value="ECO:0007669"/>
    <property type="project" value="UniProtKB-KW"/>
</dbReference>
<sequence length="486" mass="54615">MKSNLSQTSKRILCIGIFFQLITISISTAQTKVDKIDKVMQLYSSYNQFNGSVLVAEKGKVVYKKGFGLANMEWDIKNKPDTKHRLGSITKQFTAMLILQLVEQGKLKLDVPITTYLPNYTKATGDKITIHHLLTHTSGIPNYTSFAGFFQNTSRNPYTPEEFVNVFKDSTLQFVPGQKFAYSNSGYFLLGYIIEKVSGKTYEQMLQENIFTPLKMNNTGYDHHHTILKNRAGAYQKNGNSYLNAGFLDMSIPYAAGSMYSTVEDLYLWDQALYTDKLISKKSKELMYTPFKANYGYGWSIRYQKIGKSNDSIKVIGHGGGINGFNTLISRYPSDQNFVILLNNTGRTNLGEMTTAITNILNNLPYEEPKKSLAFSLLDIIKKNGITSGLAEFKKLKKSAIHKIDQREMNSAGYQLLRSGKVKEAIEIFKLNVDAFPKSGNVYDSLGEAYMTDGNNELAIENYKKSVEIDPKNSSGAAILKKLQSK</sequence>
<evidence type="ECO:0000313" key="5">
    <source>
        <dbReference type="EMBL" id="KZS39141.1"/>
    </source>
</evidence>
<dbReference type="SUPFAM" id="SSF56601">
    <property type="entry name" value="beta-lactamase/transpeptidase-like"/>
    <property type="match status" value="1"/>
</dbReference>
<dbReference type="PROSITE" id="PS50005">
    <property type="entry name" value="TPR"/>
    <property type="match status" value="1"/>
</dbReference>
<dbReference type="InterPro" id="IPR019734">
    <property type="entry name" value="TPR_rpt"/>
</dbReference>
<evidence type="ECO:0000256" key="3">
    <source>
        <dbReference type="PROSITE-ProRule" id="PRU00339"/>
    </source>
</evidence>
<keyword evidence="6" id="KW-1185">Reference proteome</keyword>
<dbReference type="STRING" id="1642818.AWE51_11325"/>
<dbReference type="PANTHER" id="PTHR46825">
    <property type="entry name" value="D-ALANYL-D-ALANINE-CARBOXYPEPTIDASE/ENDOPEPTIDASE AMPH"/>
    <property type="match status" value="1"/>
</dbReference>
<dbReference type="InterPro" id="IPR001466">
    <property type="entry name" value="Beta-lactam-related"/>
</dbReference>
<dbReference type="OrthoDB" id="9793489at2"/>
<dbReference type="RefSeq" id="WP_066316937.1">
    <property type="nucleotide sequence ID" value="NZ_LQRT01000035.1"/>
</dbReference>
<organism evidence="5 6">
    <name type="scientific">Aquimarina aggregata</name>
    <dbReference type="NCBI Taxonomy" id="1642818"/>
    <lineage>
        <taxon>Bacteria</taxon>
        <taxon>Pseudomonadati</taxon>
        <taxon>Bacteroidota</taxon>
        <taxon>Flavobacteriia</taxon>
        <taxon>Flavobacteriales</taxon>
        <taxon>Flavobacteriaceae</taxon>
        <taxon>Aquimarina</taxon>
    </lineage>
</organism>
<dbReference type="EMBL" id="LQRT01000035">
    <property type="protein sequence ID" value="KZS39141.1"/>
    <property type="molecule type" value="Genomic_DNA"/>
</dbReference>
<dbReference type="Gene3D" id="1.25.40.10">
    <property type="entry name" value="Tetratricopeptide repeat domain"/>
    <property type="match status" value="1"/>
</dbReference>
<dbReference type="Pfam" id="PF00144">
    <property type="entry name" value="Beta-lactamase"/>
    <property type="match status" value="1"/>
</dbReference>
<dbReference type="SMART" id="SM00028">
    <property type="entry name" value="TPR"/>
    <property type="match status" value="1"/>
</dbReference>
<proteinExistence type="predicted"/>
<dbReference type="InterPro" id="IPR012338">
    <property type="entry name" value="Beta-lactam/transpept-like"/>
</dbReference>
<dbReference type="Pfam" id="PF13181">
    <property type="entry name" value="TPR_8"/>
    <property type="match status" value="1"/>
</dbReference>